<feature type="transmembrane region" description="Helical" evidence="10">
    <location>
        <begin position="143"/>
        <end position="164"/>
    </location>
</feature>
<name>A0AAN9NJ14_PHACN</name>
<comment type="caution">
    <text evidence="11">The sequence shown here is derived from an EMBL/GenBank/DDBJ whole genome shotgun (WGS) entry which is preliminary data.</text>
</comment>
<dbReference type="Proteomes" id="UP001374584">
    <property type="component" value="Unassembled WGS sequence"/>
</dbReference>
<keyword evidence="7" id="KW-0406">Ion transport</keyword>
<evidence type="ECO:0000256" key="3">
    <source>
        <dbReference type="ARBA" id="ARBA00022475"/>
    </source>
</evidence>
<organism evidence="11 12">
    <name type="scientific">Phaseolus coccineus</name>
    <name type="common">Scarlet runner bean</name>
    <name type="synonym">Phaseolus multiflorus</name>
    <dbReference type="NCBI Taxonomy" id="3886"/>
    <lineage>
        <taxon>Eukaryota</taxon>
        <taxon>Viridiplantae</taxon>
        <taxon>Streptophyta</taxon>
        <taxon>Embryophyta</taxon>
        <taxon>Tracheophyta</taxon>
        <taxon>Spermatophyta</taxon>
        <taxon>Magnoliopsida</taxon>
        <taxon>eudicotyledons</taxon>
        <taxon>Gunneridae</taxon>
        <taxon>Pentapetalae</taxon>
        <taxon>rosids</taxon>
        <taxon>fabids</taxon>
        <taxon>Fabales</taxon>
        <taxon>Fabaceae</taxon>
        <taxon>Papilionoideae</taxon>
        <taxon>50 kb inversion clade</taxon>
        <taxon>NPAAA clade</taxon>
        <taxon>indigoferoid/millettioid clade</taxon>
        <taxon>Phaseoleae</taxon>
        <taxon>Phaseolus</taxon>
    </lineage>
</organism>
<proteinExistence type="predicted"/>
<dbReference type="GO" id="GO:0034702">
    <property type="term" value="C:monoatomic ion channel complex"/>
    <property type="evidence" value="ECO:0007669"/>
    <property type="project" value="UniProtKB-KW"/>
</dbReference>
<dbReference type="GO" id="GO:0005886">
    <property type="term" value="C:plasma membrane"/>
    <property type="evidence" value="ECO:0007669"/>
    <property type="project" value="UniProtKB-SubCell"/>
</dbReference>
<keyword evidence="9" id="KW-0407">Ion channel</keyword>
<dbReference type="GO" id="GO:0030171">
    <property type="term" value="F:voltage-gated proton channel activity"/>
    <property type="evidence" value="ECO:0007669"/>
    <property type="project" value="InterPro"/>
</dbReference>
<keyword evidence="8 10" id="KW-0472">Membrane</keyword>
<gene>
    <name evidence="11" type="ORF">VNO80_07480</name>
</gene>
<evidence type="ECO:0000256" key="10">
    <source>
        <dbReference type="SAM" id="Phobius"/>
    </source>
</evidence>
<evidence type="ECO:0000256" key="6">
    <source>
        <dbReference type="ARBA" id="ARBA00022989"/>
    </source>
</evidence>
<keyword evidence="4 10" id="KW-0812">Transmembrane</keyword>
<dbReference type="PANTHER" id="PTHR46480:SF1">
    <property type="entry name" value="VOLTAGE-GATED HYDROGEN CHANNEL 1"/>
    <property type="match status" value="1"/>
</dbReference>
<comment type="subcellular location">
    <subcellularLocation>
        <location evidence="1">Cell membrane</location>
        <topology evidence="1">Multi-pass membrane protein</topology>
    </subcellularLocation>
</comment>
<dbReference type="InterPro" id="IPR027359">
    <property type="entry name" value="Volt_channel_dom_sf"/>
</dbReference>
<reference evidence="11 12" key="1">
    <citation type="submission" date="2024-01" db="EMBL/GenBank/DDBJ databases">
        <title>The genomes of 5 underutilized Papilionoideae crops provide insights into root nodulation and disease resistanc.</title>
        <authorList>
            <person name="Jiang F."/>
        </authorList>
    </citation>
    <scope>NUCLEOTIDE SEQUENCE [LARGE SCALE GENOMIC DNA]</scope>
    <source>
        <strain evidence="11">JINMINGXINNONG_FW02</strain>
        <tissue evidence="11">Leaves</tissue>
    </source>
</reference>
<dbReference type="Gene3D" id="1.20.120.350">
    <property type="entry name" value="Voltage-gated potassium channels. Chain C"/>
    <property type="match status" value="1"/>
</dbReference>
<keyword evidence="12" id="KW-1185">Reference proteome</keyword>
<evidence type="ECO:0000256" key="1">
    <source>
        <dbReference type="ARBA" id="ARBA00004651"/>
    </source>
</evidence>
<keyword evidence="5" id="KW-0851">Voltage-gated channel</keyword>
<dbReference type="EMBL" id="JAYMYR010000003">
    <property type="protein sequence ID" value="KAK7374055.1"/>
    <property type="molecule type" value="Genomic_DNA"/>
</dbReference>
<evidence type="ECO:0000256" key="7">
    <source>
        <dbReference type="ARBA" id="ARBA00023065"/>
    </source>
</evidence>
<keyword evidence="6 10" id="KW-1133">Transmembrane helix</keyword>
<evidence type="ECO:0000256" key="4">
    <source>
        <dbReference type="ARBA" id="ARBA00022692"/>
    </source>
</evidence>
<evidence type="ECO:0000256" key="9">
    <source>
        <dbReference type="ARBA" id="ARBA00023303"/>
    </source>
</evidence>
<evidence type="ECO:0008006" key="13">
    <source>
        <dbReference type="Google" id="ProtNLM"/>
    </source>
</evidence>
<dbReference type="InterPro" id="IPR031846">
    <property type="entry name" value="Hvcn1"/>
</dbReference>
<accession>A0AAN9NJ14</accession>
<keyword evidence="2" id="KW-0813">Transport</keyword>
<evidence type="ECO:0000256" key="5">
    <source>
        <dbReference type="ARBA" id="ARBA00022882"/>
    </source>
</evidence>
<feature type="transmembrane region" description="Helical" evidence="10">
    <location>
        <begin position="114"/>
        <end position="137"/>
    </location>
</feature>
<evidence type="ECO:0000313" key="11">
    <source>
        <dbReference type="EMBL" id="KAK7374055.1"/>
    </source>
</evidence>
<sequence length="248" mass="28026">MKTLKSVHVSSETNQAQAPTNSFSMQILDSSVQSLVKSWKRRQRWLLLFNTSSQQGLDSRASWRTHLAKFLDSTWIHVFTILLLIVDLIITTLELSSSLVSCERHISSVAEECFHWIGIGILSILLAKTMALLVGLGSSFFQHVGYVIDAVVVIGAIFLEAFVVRKGGGLLVVVSLWRFIRMVESVFELSDEAIEAQIAGIICQFEALKEENIRLLEAIYEKDKMIEMLEEDLDKCRDESPYLKSKRS</sequence>
<evidence type="ECO:0000313" key="12">
    <source>
        <dbReference type="Proteomes" id="UP001374584"/>
    </source>
</evidence>
<keyword evidence="3" id="KW-1003">Cell membrane</keyword>
<dbReference type="AlphaFoldDB" id="A0AAN9NJ14"/>
<protein>
    <recommendedName>
        <fullName evidence="13">Voltage-gated hydrogen channel 1</fullName>
    </recommendedName>
</protein>
<dbReference type="PANTHER" id="PTHR46480">
    <property type="entry name" value="F20B24.22"/>
    <property type="match status" value="1"/>
</dbReference>
<evidence type="ECO:0000256" key="8">
    <source>
        <dbReference type="ARBA" id="ARBA00023136"/>
    </source>
</evidence>
<evidence type="ECO:0000256" key="2">
    <source>
        <dbReference type="ARBA" id="ARBA00022448"/>
    </source>
</evidence>
<feature type="transmembrane region" description="Helical" evidence="10">
    <location>
        <begin position="74"/>
        <end position="93"/>
    </location>
</feature>